<keyword evidence="12" id="KW-1185">Reference proteome</keyword>
<evidence type="ECO:0000256" key="1">
    <source>
        <dbReference type="ARBA" id="ARBA00004323"/>
    </source>
</evidence>
<sequence>MNIRLRAIVNRTCFTKGKRQWMGLFIFLAIIGVELVVLANFYDKRKQNVRSNFESQYHEFVQGRTFDAKSSTANEPDIFSKSPLLHGDKLKDFKDNLLSQRKFASRRNDDSVMLPMIQSRCSQFNFSFASPVLKPNFDDREEVFLLTLIMSGVGKRSFKDRRNAIRRTWLRNITLNFKKLKHVFLLGRSDDPEIELETRREALYYNDILVLNSTDNYENLIIKVFSGFRWAFLQVKPQFILKADDDVYIRLPLLTKWLNESTSENFYGGRVYGDGAPVRRFEDEENANAVAKDCYPEERFPPYSAGPFYVISSSIVPSLFRSMRTRKVFPVEDAYLGVLANASNVNPVKIPGFHVHDNMIYHDNCLWASVIAAGHHFNVSHLYYVNAKLREVEQLELAPIYNYCRLHQTITFVAMVVLHLAFLGTVLVAFVLIFRQYLRKCHVNDL</sequence>
<keyword evidence="7 10" id="KW-1133">Transmembrane helix</keyword>
<dbReference type="PANTHER" id="PTHR11214:SF376">
    <property type="entry name" value="HEXOSYLTRANSFERASE"/>
    <property type="match status" value="1"/>
</dbReference>
<dbReference type="EC" id="2.4.1.-" evidence="10"/>
<evidence type="ECO:0000256" key="2">
    <source>
        <dbReference type="ARBA" id="ARBA00008661"/>
    </source>
</evidence>
<name>A0ABN8N889_9CNID</name>
<organism evidence="11 12">
    <name type="scientific">Porites lobata</name>
    <dbReference type="NCBI Taxonomy" id="104759"/>
    <lineage>
        <taxon>Eukaryota</taxon>
        <taxon>Metazoa</taxon>
        <taxon>Cnidaria</taxon>
        <taxon>Anthozoa</taxon>
        <taxon>Hexacorallia</taxon>
        <taxon>Scleractinia</taxon>
        <taxon>Fungiina</taxon>
        <taxon>Poritidae</taxon>
        <taxon>Porites</taxon>
    </lineage>
</organism>
<gene>
    <name evidence="11" type="ORF">PLOB_00006656</name>
</gene>
<evidence type="ECO:0000256" key="7">
    <source>
        <dbReference type="ARBA" id="ARBA00022989"/>
    </source>
</evidence>
<accession>A0ABN8N889</accession>
<evidence type="ECO:0000256" key="3">
    <source>
        <dbReference type="ARBA" id="ARBA00022676"/>
    </source>
</evidence>
<protein>
    <recommendedName>
        <fullName evidence="10">Hexosyltransferase</fullName>
        <ecNumber evidence="10">2.4.1.-</ecNumber>
    </recommendedName>
</protein>
<keyword evidence="6" id="KW-0735">Signal-anchor</keyword>
<evidence type="ECO:0000256" key="10">
    <source>
        <dbReference type="RuleBase" id="RU363063"/>
    </source>
</evidence>
<keyword evidence="4" id="KW-0808">Transferase</keyword>
<feature type="transmembrane region" description="Helical" evidence="10">
    <location>
        <begin position="412"/>
        <end position="434"/>
    </location>
</feature>
<evidence type="ECO:0000313" key="11">
    <source>
        <dbReference type="EMBL" id="CAH3045160.1"/>
    </source>
</evidence>
<evidence type="ECO:0000256" key="6">
    <source>
        <dbReference type="ARBA" id="ARBA00022968"/>
    </source>
</evidence>
<dbReference type="PANTHER" id="PTHR11214">
    <property type="entry name" value="BETA-1,3-N-ACETYLGLUCOSAMINYLTRANSFERASE"/>
    <property type="match status" value="1"/>
</dbReference>
<keyword evidence="8 10" id="KW-0333">Golgi apparatus</keyword>
<keyword evidence="9 10" id="KW-0472">Membrane</keyword>
<dbReference type="Proteomes" id="UP001159405">
    <property type="component" value="Unassembled WGS sequence"/>
</dbReference>
<dbReference type="InterPro" id="IPR002659">
    <property type="entry name" value="Glyco_trans_31"/>
</dbReference>
<proteinExistence type="inferred from homology"/>
<evidence type="ECO:0000256" key="4">
    <source>
        <dbReference type="ARBA" id="ARBA00022679"/>
    </source>
</evidence>
<evidence type="ECO:0000256" key="5">
    <source>
        <dbReference type="ARBA" id="ARBA00022692"/>
    </source>
</evidence>
<dbReference type="Gene3D" id="3.90.550.50">
    <property type="match status" value="1"/>
</dbReference>
<comment type="similarity">
    <text evidence="2 10">Belongs to the glycosyltransferase 31 family.</text>
</comment>
<evidence type="ECO:0000256" key="9">
    <source>
        <dbReference type="ARBA" id="ARBA00023136"/>
    </source>
</evidence>
<keyword evidence="5 10" id="KW-0812">Transmembrane</keyword>
<dbReference type="Pfam" id="PF01762">
    <property type="entry name" value="Galactosyl_T"/>
    <property type="match status" value="1"/>
</dbReference>
<comment type="subcellular location">
    <subcellularLocation>
        <location evidence="1 10">Golgi apparatus membrane</location>
        <topology evidence="1 10">Single-pass type II membrane protein</topology>
    </subcellularLocation>
</comment>
<feature type="transmembrane region" description="Helical" evidence="10">
    <location>
        <begin position="21"/>
        <end position="42"/>
    </location>
</feature>
<reference evidence="11 12" key="1">
    <citation type="submission" date="2022-05" db="EMBL/GenBank/DDBJ databases">
        <authorList>
            <consortium name="Genoscope - CEA"/>
            <person name="William W."/>
        </authorList>
    </citation>
    <scope>NUCLEOTIDE SEQUENCE [LARGE SCALE GENOMIC DNA]</scope>
</reference>
<evidence type="ECO:0000256" key="8">
    <source>
        <dbReference type="ARBA" id="ARBA00023034"/>
    </source>
</evidence>
<dbReference type="EMBL" id="CALNXK010000013">
    <property type="protein sequence ID" value="CAH3045160.1"/>
    <property type="molecule type" value="Genomic_DNA"/>
</dbReference>
<evidence type="ECO:0000313" key="12">
    <source>
        <dbReference type="Proteomes" id="UP001159405"/>
    </source>
</evidence>
<comment type="caution">
    <text evidence="11">The sequence shown here is derived from an EMBL/GenBank/DDBJ whole genome shotgun (WGS) entry which is preliminary data.</text>
</comment>
<keyword evidence="3 10" id="KW-0328">Glycosyltransferase</keyword>
<comment type="caution">
    <text evidence="10">Lacks conserved residue(s) required for the propagation of feature annotation.</text>
</comment>